<evidence type="ECO:0000256" key="1">
    <source>
        <dbReference type="ARBA" id="ARBA00004123"/>
    </source>
</evidence>
<accession>A0A066WAC1</accession>
<dbReference type="GO" id="GO:0034657">
    <property type="term" value="C:GID complex"/>
    <property type="evidence" value="ECO:0007669"/>
    <property type="project" value="TreeGrafter"/>
</dbReference>
<evidence type="ECO:0000256" key="4">
    <source>
        <dbReference type="ARBA" id="ARBA00022737"/>
    </source>
</evidence>
<reference evidence="7 8" key="1">
    <citation type="submission" date="2014-05" db="EMBL/GenBank/DDBJ databases">
        <title>Draft genome sequence of a rare smut relative, Tilletiaria anomala UBC 951.</title>
        <authorList>
            <consortium name="DOE Joint Genome Institute"/>
            <person name="Toome M."/>
            <person name="Kuo A."/>
            <person name="Henrissat B."/>
            <person name="Lipzen A."/>
            <person name="Tritt A."/>
            <person name="Yoshinaga Y."/>
            <person name="Zane M."/>
            <person name="Barry K."/>
            <person name="Grigoriev I.V."/>
            <person name="Spatafora J.W."/>
            <person name="Aimea M.C."/>
        </authorList>
    </citation>
    <scope>NUCLEOTIDE SEQUENCE [LARGE SCALE GENOMIC DNA]</scope>
    <source>
        <strain evidence="7 8">UBC 951</strain>
    </source>
</reference>
<sequence length="1038" mass="112852">MSGLSGLAEQSGAEQAAASTLLHLRNIRNSIIGSSNRKVALVASQPLTEFIELLSTPLGSPLCLEVRTQAATVLGSLAQSASTSKIILYSLLKEPIVSALLASLSELAHEDVLLVRDPTSDAAQDTHRPHIQNEAVRAIEANLRALKALYTSSSSFVTPSVRWGLGSGHGFIRGTDRSTCILRSARSIEVISARYRPQGDPRTQFDNGSADTSNGRLKLVSTPPRSEIDDGELRILIRAAIAELYTPTHLQLLLSCLFLSRLVDGESEDAAYDLIGDLSSSATIKAYGTQHADAHSLARSPSNMSLASDIGPSNARPQAQGTDVLHNSLHSNKDHLRRGAQERGDKDLSSRRRPSNLSQLDQTRLTGVAETVCVILSTTLGTPSGPISADASVSQLYGVTVPHQNEGKSASGTEASTPLEEIAERRKRVLAFTDENDSVLRARKLVEGDFILQSSEESSAAKLPKGKEREVVHVDMEMGDDATMDNVQAQEARGRLESRPAGMAARLMSLPGTDRSKSRPRRREEEGSVLERLIYLVECESGRTQEAALWAIAELVRENAEASVKFFKCQMPSGILPTTMLLRLRNERSVPIRLAAFCSLAHIIKVHPFTPQTNAFVLGELISLLSHTDDVSVQIQACFSLARLIADDAELQTQACEGHDCMRKLASLLQSTSAAAATQSEVEEAKLTGGWRPDELILRLREGALTALAALTYEQDDIRRMLVDMNTPSILPMVVPLLTAAALGVRVAACRLVRSLSRSVSILRTSLVDAGAASRLITILKDDAEEEIVKTEVIATICNLALKFSPMKQLLVESGGLAKLVTLAKVEKNESIRLNALWALKNILYSSDTETKKTVVEALTFHFIADLARARSAAIQEQALNIIRNLASSREADIELAMQGFGEDKLFELIENVIWAGGEDAVIEHAAFILVNIATGSEDHRRAIITRPNILDALLYFLGHRRARIRDAGVWCAVNLTFRMPNSAGKKAASPLDAAAEALSRLRAFGFPEKLRELVVEEETLDVRDRAQTCLARFEQAF</sequence>
<dbReference type="GO" id="GO:0005634">
    <property type="term" value="C:nucleus"/>
    <property type="evidence" value="ECO:0007669"/>
    <property type="project" value="UniProtKB-SubCell"/>
</dbReference>
<evidence type="ECO:0000256" key="2">
    <source>
        <dbReference type="ARBA" id="ARBA00004496"/>
    </source>
</evidence>
<name>A0A066WAC1_TILAU</name>
<dbReference type="EMBL" id="JMSN01000028">
    <property type="protein sequence ID" value="KDN47725.1"/>
    <property type="molecule type" value="Genomic_DNA"/>
</dbReference>
<evidence type="ECO:0000256" key="6">
    <source>
        <dbReference type="SAM" id="MobiDB-lite"/>
    </source>
</evidence>
<feature type="compositionally biased region" description="Polar residues" evidence="6">
    <location>
        <begin position="204"/>
        <end position="215"/>
    </location>
</feature>
<dbReference type="PANTHER" id="PTHR15651:SF7">
    <property type="entry name" value="ARMADILLO REPEAT-CONTAINING PROTEIN 8"/>
    <property type="match status" value="1"/>
</dbReference>
<dbReference type="Pfam" id="PF00514">
    <property type="entry name" value="Arm"/>
    <property type="match status" value="1"/>
</dbReference>
<dbReference type="InterPro" id="IPR011989">
    <property type="entry name" value="ARM-like"/>
</dbReference>
<organism evidence="7 8">
    <name type="scientific">Tilletiaria anomala (strain ATCC 24038 / CBS 436.72 / UBC 951)</name>
    <dbReference type="NCBI Taxonomy" id="1037660"/>
    <lineage>
        <taxon>Eukaryota</taxon>
        <taxon>Fungi</taxon>
        <taxon>Dikarya</taxon>
        <taxon>Basidiomycota</taxon>
        <taxon>Ustilaginomycotina</taxon>
        <taxon>Exobasidiomycetes</taxon>
        <taxon>Georgefischeriales</taxon>
        <taxon>Tilletiariaceae</taxon>
        <taxon>Tilletiaria</taxon>
    </lineage>
</organism>
<dbReference type="InParanoid" id="A0A066WAC1"/>
<dbReference type="GeneID" id="25267943"/>
<dbReference type="OrthoDB" id="5559898at2759"/>
<comment type="subcellular location">
    <subcellularLocation>
        <location evidence="2">Cytoplasm</location>
    </subcellularLocation>
    <subcellularLocation>
        <location evidence="1">Nucleus</location>
    </subcellularLocation>
</comment>
<keyword evidence="8" id="KW-1185">Reference proteome</keyword>
<evidence type="ECO:0000256" key="3">
    <source>
        <dbReference type="ARBA" id="ARBA00022490"/>
    </source>
</evidence>
<protein>
    <submittedName>
        <fullName evidence="7">ARM repeat-containing protein</fullName>
    </submittedName>
</protein>
<dbReference type="InterPro" id="IPR000225">
    <property type="entry name" value="Armadillo"/>
</dbReference>
<feature type="compositionally biased region" description="Basic and acidic residues" evidence="6">
    <location>
        <begin position="331"/>
        <end position="350"/>
    </location>
</feature>
<dbReference type="InterPro" id="IPR016024">
    <property type="entry name" value="ARM-type_fold"/>
</dbReference>
<feature type="region of interest" description="Disordered" evidence="6">
    <location>
        <begin position="329"/>
        <end position="362"/>
    </location>
</feature>
<dbReference type="STRING" id="1037660.A0A066WAC1"/>
<dbReference type="AlphaFoldDB" id="A0A066WAC1"/>
<dbReference type="Proteomes" id="UP000027361">
    <property type="component" value="Unassembled WGS sequence"/>
</dbReference>
<keyword evidence="3" id="KW-0963">Cytoplasm</keyword>
<dbReference type="Gene3D" id="1.25.10.10">
    <property type="entry name" value="Leucine-rich Repeat Variant"/>
    <property type="match status" value="2"/>
</dbReference>
<feature type="region of interest" description="Disordered" evidence="6">
    <location>
        <begin position="199"/>
        <end position="223"/>
    </location>
</feature>
<evidence type="ECO:0000256" key="5">
    <source>
        <dbReference type="ARBA" id="ARBA00023242"/>
    </source>
</evidence>
<dbReference type="InterPro" id="IPR038739">
    <property type="entry name" value="ARMC8/Vid28"/>
</dbReference>
<dbReference type="SUPFAM" id="SSF48371">
    <property type="entry name" value="ARM repeat"/>
    <property type="match status" value="2"/>
</dbReference>
<dbReference type="HOGENOM" id="CLU_008680_0_0_1"/>
<dbReference type="RefSeq" id="XP_013243917.1">
    <property type="nucleotide sequence ID" value="XM_013388463.1"/>
</dbReference>
<evidence type="ECO:0000313" key="7">
    <source>
        <dbReference type="EMBL" id="KDN47725.1"/>
    </source>
</evidence>
<evidence type="ECO:0000313" key="8">
    <source>
        <dbReference type="Proteomes" id="UP000027361"/>
    </source>
</evidence>
<dbReference type="PANTHER" id="PTHR15651">
    <property type="entry name" value="ARMADILLO REPEAT-CONTAINING PROTEIN 8"/>
    <property type="match status" value="1"/>
</dbReference>
<dbReference type="SMART" id="SM00185">
    <property type="entry name" value="ARM"/>
    <property type="match status" value="8"/>
</dbReference>
<keyword evidence="5" id="KW-0539">Nucleus</keyword>
<dbReference type="GO" id="GO:0005737">
    <property type="term" value="C:cytoplasm"/>
    <property type="evidence" value="ECO:0007669"/>
    <property type="project" value="UniProtKB-SubCell"/>
</dbReference>
<proteinExistence type="predicted"/>
<gene>
    <name evidence="7" type="ORF">K437DRAFT_91370</name>
</gene>
<comment type="caution">
    <text evidence="7">The sequence shown here is derived from an EMBL/GenBank/DDBJ whole genome shotgun (WGS) entry which is preliminary data.</text>
</comment>
<keyword evidence="4" id="KW-0677">Repeat</keyword>
<dbReference type="GO" id="GO:0043161">
    <property type="term" value="P:proteasome-mediated ubiquitin-dependent protein catabolic process"/>
    <property type="evidence" value="ECO:0007669"/>
    <property type="project" value="TreeGrafter"/>
</dbReference>